<feature type="compositionally biased region" description="Basic and acidic residues" evidence="1">
    <location>
        <begin position="61"/>
        <end position="71"/>
    </location>
</feature>
<dbReference type="AlphaFoldDB" id="A0A8T0H341"/>
<evidence type="ECO:0000256" key="1">
    <source>
        <dbReference type="SAM" id="MobiDB-lite"/>
    </source>
</evidence>
<keyword evidence="3" id="KW-1185">Reference proteome</keyword>
<comment type="caution">
    <text evidence="2">The sequence shown here is derived from an EMBL/GenBank/DDBJ whole genome shotgun (WGS) entry which is preliminary data.</text>
</comment>
<dbReference type="EMBL" id="CM026429">
    <property type="protein sequence ID" value="KAG0565155.1"/>
    <property type="molecule type" value="Genomic_DNA"/>
</dbReference>
<feature type="compositionally biased region" description="Polar residues" evidence="1">
    <location>
        <begin position="21"/>
        <end position="38"/>
    </location>
</feature>
<accession>A0A8T0H341</accession>
<protein>
    <submittedName>
        <fullName evidence="2">Uncharacterized protein</fullName>
    </submittedName>
</protein>
<feature type="region of interest" description="Disordered" evidence="1">
    <location>
        <begin position="1"/>
        <end position="125"/>
    </location>
</feature>
<gene>
    <name evidence="2" type="ORF">KC19_8G168700</name>
</gene>
<evidence type="ECO:0000313" key="3">
    <source>
        <dbReference type="Proteomes" id="UP000822688"/>
    </source>
</evidence>
<feature type="compositionally biased region" description="Basic and acidic residues" evidence="1">
    <location>
        <begin position="97"/>
        <end position="110"/>
    </location>
</feature>
<sequence length="157" mass="17089">MPSQHSIKITPATLLPPKPQPNLTHHSYHISDTIQTSPLHPDLTHNTKDRLGRAIPTPDTEVPKGDIDTPRFKHGTSMRQHATSDSESDQDLGGVSRRGEKPKRGAREVKSVTSAYRKGDGAGAGLWRGAELARTEAELAANTPRWQFRGCQGSRGG</sequence>
<evidence type="ECO:0000313" key="2">
    <source>
        <dbReference type="EMBL" id="KAG0565155.1"/>
    </source>
</evidence>
<name>A0A8T0H341_CERPU</name>
<feature type="compositionally biased region" description="Basic and acidic residues" evidence="1">
    <location>
        <begin position="42"/>
        <end position="52"/>
    </location>
</feature>
<dbReference type="Proteomes" id="UP000822688">
    <property type="component" value="Chromosome 8"/>
</dbReference>
<proteinExistence type="predicted"/>
<reference evidence="2" key="1">
    <citation type="submission" date="2020-06" db="EMBL/GenBank/DDBJ databases">
        <title>WGS assembly of Ceratodon purpureus strain R40.</title>
        <authorList>
            <person name="Carey S.B."/>
            <person name="Jenkins J."/>
            <person name="Shu S."/>
            <person name="Lovell J.T."/>
            <person name="Sreedasyam A."/>
            <person name="Maumus F."/>
            <person name="Tiley G.P."/>
            <person name="Fernandez-Pozo N."/>
            <person name="Barry K."/>
            <person name="Chen C."/>
            <person name="Wang M."/>
            <person name="Lipzen A."/>
            <person name="Daum C."/>
            <person name="Saski C.A."/>
            <person name="Payton A.C."/>
            <person name="Mcbreen J.C."/>
            <person name="Conrad R.E."/>
            <person name="Kollar L.M."/>
            <person name="Olsson S."/>
            <person name="Huttunen S."/>
            <person name="Landis J.B."/>
            <person name="Wickett N.J."/>
            <person name="Johnson M.G."/>
            <person name="Rensing S.A."/>
            <person name="Grimwood J."/>
            <person name="Schmutz J."/>
            <person name="Mcdaniel S.F."/>
        </authorList>
    </citation>
    <scope>NUCLEOTIDE SEQUENCE</scope>
    <source>
        <strain evidence="2">R40</strain>
    </source>
</reference>
<organism evidence="2 3">
    <name type="scientific">Ceratodon purpureus</name>
    <name type="common">Fire moss</name>
    <name type="synonym">Dicranum purpureum</name>
    <dbReference type="NCBI Taxonomy" id="3225"/>
    <lineage>
        <taxon>Eukaryota</taxon>
        <taxon>Viridiplantae</taxon>
        <taxon>Streptophyta</taxon>
        <taxon>Embryophyta</taxon>
        <taxon>Bryophyta</taxon>
        <taxon>Bryophytina</taxon>
        <taxon>Bryopsida</taxon>
        <taxon>Dicranidae</taxon>
        <taxon>Pseudoditrichales</taxon>
        <taxon>Ditrichaceae</taxon>
        <taxon>Ceratodon</taxon>
    </lineage>
</organism>